<evidence type="ECO:0000313" key="1">
    <source>
        <dbReference type="EMBL" id="QTA85524.1"/>
    </source>
</evidence>
<keyword evidence="2" id="KW-1185">Reference proteome</keyword>
<dbReference type="Proteomes" id="UP000663722">
    <property type="component" value="Chromosome"/>
</dbReference>
<dbReference type="AlphaFoldDB" id="A0A975BHW9"/>
<reference evidence="1" key="1">
    <citation type="journal article" date="2021" name="Microb. Physiol.">
        <title>Proteogenomic Insights into the Physiology of Marine, Sulfate-Reducing, Filamentous Desulfonema limicola and Desulfonema magnum.</title>
        <authorList>
            <person name="Schnaars V."/>
            <person name="Wohlbrand L."/>
            <person name="Scheve S."/>
            <person name="Hinrichs C."/>
            <person name="Reinhardt R."/>
            <person name="Rabus R."/>
        </authorList>
    </citation>
    <scope>NUCLEOTIDE SEQUENCE</scope>
    <source>
        <strain evidence="1">4be13</strain>
    </source>
</reference>
<protein>
    <submittedName>
        <fullName evidence="1">Uncharacterized protein</fullName>
    </submittedName>
</protein>
<proteinExistence type="predicted"/>
<organism evidence="1 2">
    <name type="scientific">Desulfonema magnum</name>
    <dbReference type="NCBI Taxonomy" id="45655"/>
    <lineage>
        <taxon>Bacteria</taxon>
        <taxon>Pseudomonadati</taxon>
        <taxon>Thermodesulfobacteriota</taxon>
        <taxon>Desulfobacteria</taxon>
        <taxon>Desulfobacterales</taxon>
        <taxon>Desulfococcaceae</taxon>
        <taxon>Desulfonema</taxon>
    </lineage>
</organism>
<sequence>MGHTLNFRQVFIAAPSMADNPSHSVRKYADFNLFLIYTTIFLE</sequence>
<dbReference type="EMBL" id="CP061800">
    <property type="protein sequence ID" value="QTA85524.1"/>
    <property type="molecule type" value="Genomic_DNA"/>
</dbReference>
<gene>
    <name evidence="1" type="ORF">dnm_015350</name>
</gene>
<dbReference type="KEGG" id="dmm:dnm_015350"/>
<accession>A0A975BHW9</accession>
<name>A0A975BHW9_9BACT</name>
<evidence type="ECO:0000313" key="2">
    <source>
        <dbReference type="Proteomes" id="UP000663722"/>
    </source>
</evidence>